<dbReference type="Proteomes" id="UP001499989">
    <property type="component" value="Unassembled WGS sequence"/>
</dbReference>
<dbReference type="Pfam" id="PF21806">
    <property type="entry name" value="DUF6879"/>
    <property type="match status" value="1"/>
</dbReference>
<comment type="caution">
    <text evidence="2">The sequence shown here is derived from an EMBL/GenBank/DDBJ whole genome shotgun (WGS) entry which is preliminary data.</text>
</comment>
<gene>
    <name evidence="2" type="ORF">GCM10010310_28470</name>
</gene>
<keyword evidence="3" id="KW-1185">Reference proteome</keyword>
<name>A0ABN3SPB0_9ACTN</name>
<dbReference type="EMBL" id="BAAASK010000006">
    <property type="protein sequence ID" value="GAA2680908.1"/>
    <property type="molecule type" value="Genomic_DNA"/>
</dbReference>
<feature type="domain" description="DUF6879" evidence="1">
    <location>
        <begin position="5"/>
        <end position="166"/>
    </location>
</feature>
<reference evidence="2 3" key="1">
    <citation type="journal article" date="2019" name="Int. J. Syst. Evol. Microbiol.">
        <title>The Global Catalogue of Microorganisms (GCM) 10K type strain sequencing project: providing services to taxonomists for standard genome sequencing and annotation.</title>
        <authorList>
            <consortium name="The Broad Institute Genomics Platform"/>
            <consortium name="The Broad Institute Genome Sequencing Center for Infectious Disease"/>
            <person name="Wu L."/>
            <person name="Ma J."/>
        </authorList>
    </citation>
    <scope>NUCLEOTIDE SEQUENCE [LARGE SCALE GENOMIC DNA]</scope>
    <source>
        <strain evidence="2 3">JCM 4531</strain>
    </source>
</reference>
<sequence length="168" mass="19135">MPQPTFEELLRSAQRSAHHLEMRDAYGLDADYREWSEGNLFDPSERWPWWIELVSSTVARGVAVQRARIVSEPLSSYTRYEYELTGGHNVKAGEDVRWLPRRQSSDLALPGNDFWLFDGVTVLFNHFAGDGTMTGEELVTDQSVVGLCSSAFSAVWERAIPHQEYRPA</sequence>
<evidence type="ECO:0000313" key="3">
    <source>
        <dbReference type="Proteomes" id="UP001499989"/>
    </source>
</evidence>
<organism evidence="2 3">
    <name type="scientific">Streptomyces violaceolatus</name>
    <dbReference type="NCBI Taxonomy" id="67378"/>
    <lineage>
        <taxon>Bacteria</taxon>
        <taxon>Bacillati</taxon>
        <taxon>Actinomycetota</taxon>
        <taxon>Actinomycetes</taxon>
        <taxon>Kitasatosporales</taxon>
        <taxon>Streptomycetaceae</taxon>
        <taxon>Streptomyces</taxon>
        <taxon>Streptomyces violaceoruber group</taxon>
    </lineage>
</organism>
<protein>
    <recommendedName>
        <fullName evidence="1">DUF6879 domain-containing protein</fullName>
    </recommendedName>
</protein>
<evidence type="ECO:0000313" key="2">
    <source>
        <dbReference type="EMBL" id="GAA2680908.1"/>
    </source>
</evidence>
<dbReference type="InterPro" id="IPR049244">
    <property type="entry name" value="DUF6879"/>
</dbReference>
<evidence type="ECO:0000259" key="1">
    <source>
        <dbReference type="Pfam" id="PF21806"/>
    </source>
</evidence>
<proteinExistence type="predicted"/>
<accession>A0ABN3SPB0</accession>